<dbReference type="HOGENOM" id="CLU_1539049_0_0_10"/>
<sequence length="174" mass="19789">MKTKTKFKLGLWFLFIIILTMGLGGTRYVYNMGQESKAILNDNYRSIGFAKSMMQQLDAMHGTDSVQAQNAIVSFKKTLQQEANNITEIGEKEVVDQLRADFELYQKGNPTPELADSMRAKIYRISEMNMQALEKKNMEAQKWSDSAIIYVSLLFAFGILISFSLIFNLSSITE</sequence>
<dbReference type="EMBL" id="CP003349">
    <property type="protein sequence ID" value="AFD08780.1"/>
    <property type="molecule type" value="Genomic_DNA"/>
</dbReference>
<dbReference type="eggNOG" id="COG5002">
    <property type="taxonomic scope" value="Bacteria"/>
</dbReference>
<evidence type="ECO:0000313" key="2">
    <source>
        <dbReference type="EMBL" id="AFD08780.1"/>
    </source>
</evidence>
<keyword evidence="3" id="KW-1185">Reference proteome</keyword>
<reference evidence="2" key="1">
    <citation type="submission" date="2012-02" db="EMBL/GenBank/DDBJ databases">
        <title>The complete genome of Solitalea canadensis DSM 3403.</title>
        <authorList>
            <consortium name="US DOE Joint Genome Institute (JGI-PGF)"/>
            <person name="Lucas S."/>
            <person name="Copeland A."/>
            <person name="Lapidus A."/>
            <person name="Glavina del Rio T."/>
            <person name="Dalin E."/>
            <person name="Tice H."/>
            <person name="Bruce D."/>
            <person name="Goodwin L."/>
            <person name="Pitluck S."/>
            <person name="Peters L."/>
            <person name="Ovchinnikova G."/>
            <person name="Lu M."/>
            <person name="Kyrpides N."/>
            <person name="Mavromatis K."/>
            <person name="Ivanova N."/>
            <person name="Brettin T."/>
            <person name="Detter J.C."/>
            <person name="Han C."/>
            <person name="Larimer F."/>
            <person name="Land M."/>
            <person name="Hauser L."/>
            <person name="Markowitz V."/>
            <person name="Cheng J.-F."/>
            <person name="Hugenholtz P."/>
            <person name="Woyke T."/>
            <person name="Wu D."/>
            <person name="Spring S."/>
            <person name="Schroeder M."/>
            <person name="Kopitz M."/>
            <person name="Brambilla E."/>
            <person name="Klenk H.-P."/>
            <person name="Eisen J.A."/>
        </authorList>
    </citation>
    <scope>NUCLEOTIDE SEQUENCE</scope>
    <source>
        <strain evidence="2">DSM 3403</strain>
    </source>
</reference>
<evidence type="ECO:0000313" key="3">
    <source>
        <dbReference type="Proteomes" id="UP000007590"/>
    </source>
</evidence>
<keyword evidence="1" id="KW-0812">Transmembrane</keyword>
<evidence type="ECO:0000256" key="1">
    <source>
        <dbReference type="SAM" id="Phobius"/>
    </source>
</evidence>
<dbReference type="RefSeq" id="WP_014682003.1">
    <property type="nucleotide sequence ID" value="NC_017770.1"/>
</dbReference>
<dbReference type="OrthoDB" id="877533at2"/>
<evidence type="ECO:0008006" key="4">
    <source>
        <dbReference type="Google" id="ProtNLM"/>
    </source>
</evidence>
<keyword evidence="1" id="KW-0472">Membrane</keyword>
<accession>H8KMI5</accession>
<dbReference type="STRING" id="929556.Solca_3780"/>
<dbReference type="KEGG" id="scn:Solca_3780"/>
<dbReference type="AlphaFoldDB" id="H8KMI5"/>
<feature type="transmembrane region" description="Helical" evidence="1">
    <location>
        <begin position="12"/>
        <end position="30"/>
    </location>
</feature>
<proteinExistence type="predicted"/>
<organism evidence="2 3">
    <name type="scientific">Solitalea canadensis (strain ATCC 29591 / DSM 3403 / JCM 21819 / LMG 8368 / NBRC 15130 / NCIMB 12057 / USAM 9D)</name>
    <name type="common">Flexibacter canadensis</name>
    <dbReference type="NCBI Taxonomy" id="929556"/>
    <lineage>
        <taxon>Bacteria</taxon>
        <taxon>Pseudomonadati</taxon>
        <taxon>Bacteroidota</taxon>
        <taxon>Sphingobacteriia</taxon>
        <taxon>Sphingobacteriales</taxon>
        <taxon>Sphingobacteriaceae</taxon>
        <taxon>Solitalea</taxon>
    </lineage>
</organism>
<gene>
    <name evidence="2" type="ordered locus">Solca_3780</name>
</gene>
<dbReference type="Proteomes" id="UP000007590">
    <property type="component" value="Chromosome"/>
</dbReference>
<name>H8KMI5_SOLCM</name>
<feature type="transmembrane region" description="Helical" evidence="1">
    <location>
        <begin position="147"/>
        <end position="167"/>
    </location>
</feature>
<keyword evidence="1" id="KW-1133">Transmembrane helix</keyword>
<protein>
    <recommendedName>
        <fullName evidence="4">Chemotaxis methyl-accepting receptor HlyB-like 4HB MCP domain-containing protein</fullName>
    </recommendedName>
</protein>